<proteinExistence type="predicted"/>
<keyword evidence="2" id="KW-1185">Reference proteome</keyword>
<organism evidence="1 2">
    <name type="scientific">Jatropha curcas</name>
    <name type="common">Barbados nut</name>
    <dbReference type="NCBI Taxonomy" id="180498"/>
    <lineage>
        <taxon>Eukaryota</taxon>
        <taxon>Viridiplantae</taxon>
        <taxon>Streptophyta</taxon>
        <taxon>Embryophyta</taxon>
        <taxon>Tracheophyta</taxon>
        <taxon>Spermatophyta</taxon>
        <taxon>Magnoliopsida</taxon>
        <taxon>eudicotyledons</taxon>
        <taxon>Gunneridae</taxon>
        <taxon>Pentapetalae</taxon>
        <taxon>rosids</taxon>
        <taxon>fabids</taxon>
        <taxon>Malpighiales</taxon>
        <taxon>Euphorbiaceae</taxon>
        <taxon>Crotonoideae</taxon>
        <taxon>Jatropheae</taxon>
        <taxon>Jatropha</taxon>
    </lineage>
</organism>
<dbReference type="Proteomes" id="UP000027138">
    <property type="component" value="Unassembled WGS sequence"/>
</dbReference>
<accession>A0A067K5T2</accession>
<sequence>MGGEGASPSQHIGGSISATEITEKLAKKLNHQPTPMKVFTFIHIKDHDGITFIDRHAELVRRVGPNQLSRTHVSRRFRIYEFSFRCTADGYVCLRPTHCTAISLYTDMSL</sequence>
<gene>
    <name evidence="1" type="ORF">JCGZ_14811</name>
</gene>
<dbReference type="EMBL" id="KK914612">
    <property type="protein sequence ID" value="KDP31586.1"/>
    <property type="molecule type" value="Genomic_DNA"/>
</dbReference>
<dbReference type="AlphaFoldDB" id="A0A067K5T2"/>
<evidence type="ECO:0000313" key="2">
    <source>
        <dbReference type="Proteomes" id="UP000027138"/>
    </source>
</evidence>
<name>A0A067K5T2_JATCU</name>
<dbReference type="OrthoDB" id="1302510at2759"/>
<reference evidence="1 2" key="1">
    <citation type="journal article" date="2014" name="PLoS ONE">
        <title>Global Analysis of Gene Expression Profiles in Physic Nut (Jatropha curcas L.) Seedlings Exposed to Salt Stress.</title>
        <authorList>
            <person name="Zhang L."/>
            <person name="Zhang C."/>
            <person name="Wu P."/>
            <person name="Chen Y."/>
            <person name="Li M."/>
            <person name="Jiang H."/>
            <person name="Wu G."/>
        </authorList>
    </citation>
    <scope>NUCLEOTIDE SEQUENCE [LARGE SCALE GENOMIC DNA]</scope>
    <source>
        <strain evidence="2">cv. GZQX0401</strain>
        <tissue evidence="1">Young leaves</tissue>
    </source>
</reference>
<evidence type="ECO:0000313" key="1">
    <source>
        <dbReference type="EMBL" id="KDP31586.1"/>
    </source>
</evidence>
<protein>
    <submittedName>
        <fullName evidence="1">Uncharacterized protein</fullName>
    </submittedName>
</protein>